<keyword evidence="4 9" id="KW-0067">ATP-binding</keyword>
<evidence type="ECO:0000313" key="12">
    <source>
        <dbReference type="EMBL" id="KAJ8903649.1"/>
    </source>
</evidence>
<dbReference type="SUPFAM" id="SSF47794">
    <property type="entry name" value="Rad51 N-terminal domain-like"/>
    <property type="match status" value="1"/>
</dbReference>
<dbReference type="PANTHER" id="PTHR22942">
    <property type="entry name" value="RECA/RAD51/RADA DNA STRAND-PAIRING FAMILY MEMBER"/>
    <property type="match status" value="1"/>
</dbReference>
<name>A0AAV8UM53_9RHOD</name>
<dbReference type="GO" id="GO:0000150">
    <property type="term" value="F:DNA strand exchange activity"/>
    <property type="evidence" value="ECO:0007669"/>
    <property type="project" value="InterPro"/>
</dbReference>
<dbReference type="Pfam" id="PF08423">
    <property type="entry name" value="Rad51"/>
    <property type="match status" value="1"/>
</dbReference>
<dbReference type="AlphaFoldDB" id="A0AAV8UM53"/>
<comment type="subcellular location">
    <subcellularLocation>
        <location evidence="1">Nucleus</location>
    </subcellularLocation>
</comment>
<evidence type="ECO:0000256" key="8">
    <source>
        <dbReference type="ARBA" id="ARBA00023306"/>
    </source>
</evidence>
<keyword evidence="13" id="KW-1185">Reference proteome</keyword>
<dbReference type="InterPro" id="IPR020587">
    <property type="entry name" value="RecA_monomer-monomer_interface"/>
</dbReference>
<keyword evidence="7" id="KW-0469">Meiosis</keyword>
<dbReference type="SMART" id="SM00382">
    <property type="entry name" value="AAA"/>
    <property type="match status" value="1"/>
</dbReference>
<dbReference type="PROSITE" id="PS50162">
    <property type="entry name" value="RECA_2"/>
    <property type="match status" value="1"/>
</dbReference>
<organism evidence="12 13">
    <name type="scientific">Rhodosorus marinus</name>
    <dbReference type="NCBI Taxonomy" id="101924"/>
    <lineage>
        <taxon>Eukaryota</taxon>
        <taxon>Rhodophyta</taxon>
        <taxon>Stylonematophyceae</taxon>
        <taxon>Stylonematales</taxon>
        <taxon>Stylonemataceae</taxon>
        <taxon>Rhodosorus</taxon>
    </lineage>
</organism>
<dbReference type="PANTHER" id="PTHR22942:SF30">
    <property type="entry name" value="MEIOTIC RECOMBINATION PROTEIN DMC1_LIM15 HOMOLOG"/>
    <property type="match status" value="1"/>
</dbReference>
<reference evidence="12 13" key="1">
    <citation type="journal article" date="2023" name="Nat. Commun.">
        <title>Origin of minicircular mitochondrial genomes in red algae.</title>
        <authorList>
            <person name="Lee Y."/>
            <person name="Cho C.H."/>
            <person name="Lee Y.M."/>
            <person name="Park S.I."/>
            <person name="Yang J.H."/>
            <person name="West J.A."/>
            <person name="Bhattacharya D."/>
            <person name="Yoon H.S."/>
        </authorList>
    </citation>
    <scope>NUCLEOTIDE SEQUENCE [LARGE SCALE GENOMIC DNA]</scope>
    <source>
        <strain evidence="12 13">CCMP1338</strain>
        <tissue evidence="12">Whole cell</tissue>
    </source>
</reference>
<keyword evidence="5" id="KW-0238">DNA-binding</keyword>
<dbReference type="GO" id="GO:0007131">
    <property type="term" value="P:reciprocal meiotic recombination"/>
    <property type="evidence" value="ECO:0007669"/>
    <property type="project" value="InterPro"/>
</dbReference>
<comment type="caution">
    <text evidence="12">The sequence shown here is derived from an EMBL/GenBank/DDBJ whole genome shotgun (WGS) entry which is preliminary data.</text>
</comment>
<dbReference type="GO" id="GO:0003697">
    <property type="term" value="F:single-stranded DNA binding"/>
    <property type="evidence" value="ECO:0007669"/>
    <property type="project" value="TreeGrafter"/>
</dbReference>
<evidence type="ECO:0000256" key="7">
    <source>
        <dbReference type="ARBA" id="ARBA00023254"/>
    </source>
</evidence>
<dbReference type="Pfam" id="PF14520">
    <property type="entry name" value="HHH_5"/>
    <property type="match status" value="1"/>
</dbReference>
<dbReference type="EMBL" id="JAMWBK010000007">
    <property type="protein sequence ID" value="KAJ8903649.1"/>
    <property type="molecule type" value="Genomic_DNA"/>
</dbReference>
<keyword evidence="6" id="KW-0539">Nucleus</keyword>
<dbReference type="GO" id="GO:0000730">
    <property type="term" value="P:DNA recombinase assembly"/>
    <property type="evidence" value="ECO:0007669"/>
    <property type="project" value="TreeGrafter"/>
</dbReference>
<evidence type="ECO:0000259" key="10">
    <source>
        <dbReference type="PROSITE" id="PS50162"/>
    </source>
</evidence>
<dbReference type="InterPro" id="IPR010995">
    <property type="entry name" value="DNA_repair_Rad51/TF_NusA_a-hlx"/>
</dbReference>
<protein>
    <submittedName>
        <fullName evidence="12">Uncharacterized protein</fullName>
    </submittedName>
</protein>
<accession>A0AAV8UM53</accession>
<dbReference type="Gene3D" id="3.40.50.300">
    <property type="entry name" value="P-loop containing nucleotide triphosphate hydrolases"/>
    <property type="match status" value="1"/>
</dbReference>
<evidence type="ECO:0000256" key="4">
    <source>
        <dbReference type="ARBA" id="ARBA00022840"/>
    </source>
</evidence>
<dbReference type="Gene3D" id="1.10.150.20">
    <property type="entry name" value="5' to 3' exonuclease, C-terminal subdomain"/>
    <property type="match status" value="1"/>
</dbReference>
<dbReference type="NCBIfam" id="TIGR02238">
    <property type="entry name" value="recomb_DMC1"/>
    <property type="match status" value="1"/>
</dbReference>
<dbReference type="PIRSF" id="PIRSF005856">
    <property type="entry name" value="Rad51"/>
    <property type="match status" value="1"/>
</dbReference>
<dbReference type="PROSITE" id="PS50163">
    <property type="entry name" value="RECA_3"/>
    <property type="match status" value="1"/>
</dbReference>
<dbReference type="GO" id="GO:0005634">
    <property type="term" value="C:nucleus"/>
    <property type="evidence" value="ECO:0007669"/>
    <property type="project" value="UniProtKB-SubCell"/>
</dbReference>
<evidence type="ECO:0000256" key="1">
    <source>
        <dbReference type="ARBA" id="ARBA00004123"/>
    </source>
</evidence>
<feature type="domain" description="RecA family profile 2" evidence="11">
    <location>
        <begin position="275"/>
        <end position="338"/>
    </location>
</feature>
<evidence type="ECO:0000259" key="11">
    <source>
        <dbReference type="PROSITE" id="PS50163"/>
    </source>
</evidence>
<evidence type="ECO:0000256" key="5">
    <source>
        <dbReference type="ARBA" id="ARBA00023125"/>
    </source>
</evidence>
<dbReference type="GO" id="GO:0006312">
    <property type="term" value="P:mitotic recombination"/>
    <property type="evidence" value="ECO:0007669"/>
    <property type="project" value="TreeGrafter"/>
</dbReference>
<dbReference type="InterPro" id="IPR027417">
    <property type="entry name" value="P-loop_NTPase"/>
</dbReference>
<dbReference type="InterPro" id="IPR013632">
    <property type="entry name" value="Rad51_C"/>
</dbReference>
<dbReference type="GO" id="GO:0005524">
    <property type="term" value="F:ATP binding"/>
    <property type="evidence" value="ECO:0007669"/>
    <property type="project" value="UniProtKB-KW"/>
</dbReference>
<dbReference type="Proteomes" id="UP001157974">
    <property type="component" value="Unassembled WGS sequence"/>
</dbReference>
<evidence type="ECO:0000256" key="3">
    <source>
        <dbReference type="ARBA" id="ARBA00022741"/>
    </source>
</evidence>
<gene>
    <name evidence="12" type="ORF">NDN08_004751</name>
</gene>
<keyword evidence="3 9" id="KW-0547">Nucleotide-binding</keyword>
<dbReference type="GO" id="GO:0003690">
    <property type="term" value="F:double-stranded DNA binding"/>
    <property type="evidence" value="ECO:0007669"/>
    <property type="project" value="TreeGrafter"/>
</dbReference>
<dbReference type="GO" id="GO:0042148">
    <property type="term" value="P:DNA strand invasion"/>
    <property type="evidence" value="ECO:0007669"/>
    <property type="project" value="TreeGrafter"/>
</dbReference>
<dbReference type="NCBIfam" id="NF003301">
    <property type="entry name" value="PRK04301.1"/>
    <property type="match status" value="1"/>
</dbReference>
<dbReference type="InterPro" id="IPR020588">
    <property type="entry name" value="RecA_ATP-bd"/>
</dbReference>
<proteinExistence type="inferred from homology"/>
<evidence type="ECO:0000313" key="13">
    <source>
        <dbReference type="Proteomes" id="UP001157974"/>
    </source>
</evidence>
<dbReference type="InterPro" id="IPR016467">
    <property type="entry name" value="DNA_recomb/repair_RecA-like"/>
</dbReference>
<evidence type="ECO:0000256" key="9">
    <source>
        <dbReference type="RuleBase" id="RU003422"/>
    </source>
</evidence>
<dbReference type="GO" id="GO:0140664">
    <property type="term" value="F:ATP-dependent DNA damage sensor activity"/>
    <property type="evidence" value="ECO:0007669"/>
    <property type="project" value="InterPro"/>
</dbReference>
<dbReference type="InterPro" id="IPR003593">
    <property type="entry name" value="AAA+_ATPase"/>
</dbReference>
<evidence type="ECO:0000256" key="6">
    <source>
        <dbReference type="ARBA" id="ARBA00023242"/>
    </source>
</evidence>
<dbReference type="FunFam" id="3.40.50.300:FF:000239">
    <property type="entry name" value="Meiotic recombination protein DMC1"/>
    <property type="match status" value="1"/>
</dbReference>
<feature type="domain" description="RecA family profile 1" evidence="10">
    <location>
        <begin position="98"/>
        <end position="268"/>
    </location>
</feature>
<dbReference type="SUPFAM" id="SSF52540">
    <property type="entry name" value="P-loop containing nucleoside triphosphate hydrolases"/>
    <property type="match status" value="1"/>
</dbReference>
<evidence type="ECO:0000256" key="2">
    <source>
        <dbReference type="ARBA" id="ARBA00008897"/>
    </source>
</evidence>
<sequence length="338" mass="37301">MSANAVAVASSDVGLDEPAPDYQEIDKLIELGINAGDLKKMKEFGFHTLEGIMMATKKQLLAVRGISEAKVEKIRESCGKLIRSGFSTGIEVRQKRAAVFKISTGSEALNGILNGGIQSRSITEAYGEFRCGKTQLSHTLCVTAQIPNETNAQGKVVFIDTENTFRPERISQIAHRFELEPDDVLQNIMVARAYTSDHQLDLLNQVPGLMASDRFALLIVDSSTALFRVDYIGRGELAERQQRLSKFMSNLMKVAEQFNVAIWVTNQMTATPDGAAMFVTDPKKPIGGNIMAHASTTRLYLRKGRAEQRICKIVDSPELPEMEATFEINEKGVTDPKD</sequence>
<comment type="similarity">
    <text evidence="2">Belongs to the RecA family. DMC1 subfamily.</text>
</comment>
<dbReference type="InterPro" id="IPR011940">
    <property type="entry name" value="Dmc1"/>
</dbReference>
<keyword evidence="8" id="KW-0131">Cell cycle</keyword>